<evidence type="ECO:0000313" key="4">
    <source>
        <dbReference type="Proteomes" id="UP000642468"/>
    </source>
</evidence>
<protein>
    <submittedName>
        <fullName evidence="3">DUF4397 domain-containing protein</fullName>
    </submittedName>
</protein>
<keyword evidence="1" id="KW-0732">Signal</keyword>
<accession>A0ABR8JFU0</accession>
<proteinExistence type="predicted"/>
<feature type="chain" id="PRO_5045440872" evidence="1">
    <location>
        <begin position="19"/>
        <end position="266"/>
    </location>
</feature>
<reference evidence="3 4" key="1">
    <citation type="submission" date="2020-09" db="EMBL/GenBank/DDBJ databases">
        <authorList>
            <person name="Kim M.K."/>
        </authorList>
    </citation>
    <scope>NUCLEOTIDE SEQUENCE [LARGE SCALE GENOMIC DNA]</scope>
    <source>
        <strain evidence="3 4">BT646</strain>
    </source>
</reference>
<dbReference type="InterPro" id="IPR025510">
    <property type="entry name" value="DUF4397"/>
</dbReference>
<gene>
    <name evidence="3" type="ORF">IC231_11930</name>
</gene>
<dbReference type="PROSITE" id="PS51257">
    <property type="entry name" value="PROKAR_LIPOPROTEIN"/>
    <property type="match status" value="1"/>
</dbReference>
<comment type="caution">
    <text evidence="3">The sequence shown here is derived from an EMBL/GenBank/DDBJ whole genome shotgun (WGS) entry which is preliminary data.</text>
</comment>
<evidence type="ECO:0000259" key="2">
    <source>
        <dbReference type="Pfam" id="PF14344"/>
    </source>
</evidence>
<evidence type="ECO:0000313" key="3">
    <source>
        <dbReference type="EMBL" id="MBD2715746.1"/>
    </source>
</evidence>
<organism evidence="3 4">
    <name type="scientific">Hymenobacter duratus</name>
    <dbReference type="NCBI Taxonomy" id="2771356"/>
    <lineage>
        <taxon>Bacteria</taxon>
        <taxon>Pseudomonadati</taxon>
        <taxon>Bacteroidota</taxon>
        <taxon>Cytophagia</taxon>
        <taxon>Cytophagales</taxon>
        <taxon>Hymenobacteraceae</taxon>
        <taxon>Hymenobacter</taxon>
    </lineage>
</organism>
<dbReference type="Pfam" id="PF14344">
    <property type="entry name" value="DUF4397"/>
    <property type="match status" value="1"/>
</dbReference>
<dbReference type="RefSeq" id="WP_190784718.1">
    <property type="nucleotide sequence ID" value="NZ_JACWZZ010000002.1"/>
</dbReference>
<name>A0ABR8JFU0_9BACT</name>
<keyword evidence="4" id="KW-1185">Reference proteome</keyword>
<dbReference type="EMBL" id="JACWZZ010000002">
    <property type="protein sequence ID" value="MBD2715746.1"/>
    <property type="molecule type" value="Genomic_DNA"/>
</dbReference>
<feature type="signal peptide" evidence="1">
    <location>
        <begin position="1"/>
        <end position="18"/>
    </location>
</feature>
<dbReference type="Proteomes" id="UP000642468">
    <property type="component" value="Unassembled WGS sequence"/>
</dbReference>
<evidence type="ECO:0000256" key="1">
    <source>
        <dbReference type="SAM" id="SignalP"/>
    </source>
</evidence>
<sequence>MKFLSSSLFAKLTLAASAAAVLVGCDDPDYPTPSPVTASTVSAARVLVVNASPGSQTSSVTIDNVATGQSVGYLSSTTGYFAVPAGQRQIGIVSPNNVKYANGEVVPGVVRQQFASGSSYTVFSTDAPTRTGTGTDLGGIRAIALSDNLAAPATATNAKIRFVNLATTGTYGIFNSITQASLFTAAPTRASRAISTGSGATAVNFATFTEVAAGTYTLDVRSTATTPIAGTAQPITFAAGKIYTLYVRGTAGSTATPLGISVVQHN</sequence>
<feature type="domain" description="DUF4397" evidence="2">
    <location>
        <begin position="44"/>
        <end position="167"/>
    </location>
</feature>